<accession>A0A559L3G3</accession>
<dbReference type="Pfam" id="PF13460">
    <property type="entry name" value="NAD_binding_10"/>
    <property type="match status" value="1"/>
</dbReference>
<dbReference type="Proteomes" id="UP000320707">
    <property type="component" value="Unassembled WGS sequence"/>
</dbReference>
<proteinExistence type="inferred from homology"/>
<protein>
    <submittedName>
        <fullName evidence="3">Putative sugar epimerase YhfK</fullName>
    </submittedName>
</protein>
<evidence type="ECO:0000313" key="4">
    <source>
        <dbReference type="Proteomes" id="UP000320707"/>
    </source>
</evidence>
<dbReference type="Gene3D" id="3.40.50.720">
    <property type="entry name" value="NAD(P)-binding Rossmann-like Domain"/>
    <property type="match status" value="1"/>
</dbReference>
<dbReference type="EMBL" id="SRMI01000007">
    <property type="protein sequence ID" value="TVY67264.1"/>
    <property type="molecule type" value="Genomic_DNA"/>
</dbReference>
<dbReference type="SUPFAM" id="SSF51735">
    <property type="entry name" value="NAD(P)-binding Rossmann-fold domains"/>
    <property type="match status" value="1"/>
</dbReference>
<reference evidence="3 4" key="1">
    <citation type="journal article" date="2019" name="Microbiol. Resour. Announc.">
        <title>High-quality draft genome sequence of Fusarium oxysporum f. sp. cubense strain 160527, a causal agent of Panama disease.</title>
        <authorList>
            <person name="Asai S."/>
            <person name="Ayukawa Y."/>
            <person name="Gan P."/>
            <person name="Masuda S."/>
            <person name="Komatsu K."/>
            <person name="Shirasu K."/>
            <person name="Arie T."/>
        </authorList>
    </citation>
    <scope>NUCLEOTIDE SEQUENCE [LARGE SCALE GENOMIC DNA]</scope>
    <source>
        <strain evidence="3 4">160527</strain>
    </source>
</reference>
<dbReference type="PANTHER" id="PTHR15020:SF50">
    <property type="entry name" value="UPF0659 PROTEIN YMR090W"/>
    <property type="match status" value="1"/>
</dbReference>
<comment type="similarity">
    <text evidence="1">Belongs to the avfA family.</text>
</comment>
<feature type="domain" description="NAD(P)-binding" evidence="2">
    <location>
        <begin position="9"/>
        <end position="196"/>
    </location>
</feature>
<evidence type="ECO:0000313" key="3">
    <source>
        <dbReference type="EMBL" id="TVY67264.1"/>
    </source>
</evidence>
<dbReference type="PANTHER" id="PTHR15020">
    <property type="entry name" value="FLAVIN REDUCTASE-RELATED"/>
    <property type="match status" value="1"/>
</dbReference>
<comment type="caution">
    <text evidence="3">The sequence shown here is derived from an EMBL/GenBank/DDBJ whole genome shotgun (WGS) entry which is preliminary data.</text>
</comment>
<evidence type="ECO:0000256" key="1">
    <source>
        <dbReference type="ARBA" id="ARBA00038376"/>
    </source>
</evidence>
<dbReference type="AlphaFoldDB" id="A0A559L3G3"/>
<organism evidence="3 4">
    <name type="scientific">Fusarium oxysporum f. sp. cubense</name>
    <dbReference type="NCBI Taxonomy" id="61366"/>
    <lineage>
        <taxon>Eukaryota</taxon>
        <taxon>Fungi</taxon>
        <taxon>Dikarya</taxon>
        <taxon>Ascomycota</taxon>
        <taxon>Pezizomycotina</taxon>
        <taxon>Sordariomycetes</taxon>
        <taxon>Hypocreomycetidae</taxon>
        <taxon>Hypocreales</taxon>
        <taxon>Nectriaceae</taxon>
        <taxon>Fusarium</taxon>
        <taxon>Fusarium oxysporum species complex</taxon>
    </lineage>
</organism>
<dbReference type="InterPro" id="IPR036291">
    <property type="entry name" value="NAD(P)-bd_dom_sf"/>
</dbReference>
<sequence length="270" mass="29739">MGQHVLILGGHGKVAQILTRQLLKKSWTVTSVIRAQEQFHQIESLASGQQRLNVLVRSLEDIKSVFQAKNILEEVKPDAVVWSAGAGGKGGLDRFILISYLACRRKSPSWWDSDAWTYALEMQSGDLSGYCRAKLAADEVLLQNSSLRSDFSGISLRPGMLSDEPAGKVELGKIKTSRGNVSRASVVDTIVSLLENQNVKSSWLDLLDGDHDVNVSVERIASTGLDAAEGEGNCLCRDYRISLLSIDNHTWSLHENFVAMPVQFTKQVSR</sequence>
<evidence type="ECO:0000259" key="2">
    <source>
        <dbReference type="Pfam" id="PF13460"/>
    </source>
</evidence>
<gene>
    <name evidence="3" type="primary">yhfK</name>
    <name evidence="3" type="ORF">Focb16_v009957</name>
</gene>
<name>A0A559L3G3_FUSOC</name>
<dbReference type="InterPro" id="IPR016040">
    <property type="entry name" value="NAD(P)-bd_dom"/>
</dbReference>